<dbReference type="RefSeq" id="XP_007412981.1">
    <property type="nucleotide sequence ID" value="XM_007412919.1"/>
</dbReference>
<dbReference type="FunCoup" id="F4RUT8">
    <property type="interactions" value="331"/>
</dbReference>
<organism evidence="4">
    <name type="scientific">Melampsora larici-populina (strain 98AG31 / pathotype 3-4-7)</name>
    <name type="common">Poplar leaf rust fungus</name>
    <dbReference type="NCBI Taxonomy" id="747676"/>
    <lineage>
        <taxon>Eukaryota</taxon>
        <taxon>Fungi</taxon>
        <taxon>Dikarya</taxon>
        <taxon>Basidiomycota</taxon>
        <taxon>Pucciniomycotina</taxon>
        <taxon>Pucciniomycetes</taxon>
        <taxon>Pucciniales</taxon>
        <taxon>Melampsoraceae</taxon>
        <taxon>Melampsora</taxon>
    </lineage>
</organism>
<feature type="compositionally biased region" description="Acidic residues" evidence="2">
    <location>
        <begin position="40"/>
        <end position="53"/>
    </location>
</feature>
<feature type="region of interest" description="Disordered" evidence="2">
    <location>
        <begin position="275"/>
        <end position="295"/>
    </location>
</feature>
<dbReference type="PANTHER" id="PTHR22603">
    <property type="entry name" value="CHOLINE/ETHANOALAMINE KINASE"/>
    <property type="match status" value="1"/>
</dbReference>
<sequence>MSTVQVDLPPSSTSTTTTTTFELQPTTYTNPDKDDHLTEIDDDDDDEEDEPEDYTSHSVHAEGVPRCETNLIARHHRSNEFAQSVFKMLQFELKLHGWNTLPDSAQSSISIYKVGGSLTNAVFFVSCPINSESSESNSKVNDLKDSNSSSPYTPPPTVLLRIYGPSSGSLISRKHELHLLHTLSVQYSIAPLVLGTFHNGRVEEYFESRPLTKEEIRDPKISRWIAYRMKELHSVDLRIISRRDEERSSSTLSNRSIFPRSQSLNRQAISQKSILISSGPPQPGPLSSQQTSMSWSSSYSSGSDVSSVQLPFTDRLAISSPGTYPTVLPSPLSTFSRDPYFIRKKHSKDSSRSSSTNSLMKSDKIKVGAWENIIRWQREAEKVVQQIHKFSRDHHQLDIINNTPRASKSRNHKTELPLSSLKTLVEFVDDFDLPRLIRETKAYRNWVRKSEKLNGKSLRVFSHNDTQCGNLLLRQLDEVSVKERAHEQILVIDFEYASANPRAFDIANHFHEWCADYHHPTLSYSLSEHGNYPTETERKTFYKAYLSTERITHLSLDGNLPEDNQAEEERIKKLEEEVKIWSPASHVMWSLWGLVQAQDDIKDRMEKWKSEEDEDQIEEGKGLSDLEFDYLSFSLERIGSFRKMLCELGVVDEVGVVEKEE</sequence>
<dbReference type="EMBL" id="GL883122">
    <property type="protein sequence ID" value="EGG03867.1"/>
    <property type="molecule type" value="Genomic_DNA"/>
</dbReference>
<dbReference type="Gene3D" id="3.90.1200.10">
    <property type="match status" value="2"/>
</dbReference>
<evidence type="ECO:0000256" key="1">
    <source>
        <dbReference type="ARBA" id="ARBA00038211"/>
    </source>
</evidence>
<dbReference type="Pfam" id="PF01633">
    <property type="entry name" value="Choline_kinase"/>
    <property type="match status" value="2"/>
</dbReference>
<evidence type="ECO:0008006" key="5">
    <source>
        <dbReference type="Google" id="ProtNLM"/>
    </source>
</evidence>
<dbReference type="STRING" id="747676.F4RUT8"/>
<dbReference type="PANTHER" id="PTHR22603:SF93">
    <property type="entry name" value="RE24176P"/>
    <property type="match status" value="1"/>
</dbReference>
<dbReference type="Gene3D" id="3.30.200.20">
    <property type="entry name" value="Phosphorylase Kinase, domain 1"/>
    <property type="match status" value="1"/>
</dbReference>
<evidence type="ECO:0000313" key="4">
    <source>
        <dbReference type="Proteomes" id="UP000001072"/>
    </source>
</evidence>
<feature type="region of interest" description="Disordered" evidence="2">
    <location>
        <begin position="1"/>
        <end position="62"/>
    </location>
</feature>
<accession>F4RUT8</accession>
<dbReference type="GO" id="GO:0004103">
    <property type="term" value="F:choline kinase activity"/>
    <property type="evidence" value="ECO:0007669"/>
    <property type="project" value="TreeGrafter"/>
</dbReference>
<protein>
    <recommendedName>
        <fullName evidence="5">Choline kinase N-terminal domain-containing protein</fullName>
    </recommendedName>
</protein>
<reference evidence="4" key="1">
    <citation type="journal article" date="2011" name="Proc. Natl. Acad. Sci. U.S.A.">
        <title>Obligate biotrophy features unraveled by the genomic analysis of rust fungi.</title>
        <authorList>
            <person name="Duplessis S."/>
            <person name="Cuomo C.A."/>
            <person name="Lin Y.-C."/>
            <person name="Aerts A."/>
            <person name="Tisserant E."/>
            <person name="Veneault-Fourrey C."/>
            <person name="Joly D.L."/>
            <person name="Hacquard S."/>
            <person name="Amselem J."/>
            <person name="Cantarel B.L."/>
            <person name="Chiu R."/>
            <person name="Coutinho P.M."/>
            <person name="Feau N."/>
            <person name="Field M."/>
            <person name="Frey P."/>
            <person name="Gelhaye E."/>
            <person name="Goldberg J."/>
            <person name="Grabherr M.G."/>
            <person name="Kodira C.D."/>
            <person name="Kohler A."/>
            <person name="Kuees U."/>
            <person name="Lindquist E.A."/>
            <person name="Lucas S.M."/>
            <person name="Mago R."/>
            <person name="Mauceli E."/>
            <person name="Morin E."/>
            <person name="Murat C."/>
            <person name="Pangilinan J.L."/>
            <person name="Park R."/>
            <person name="Pearson M."/>
            <person name="Quesneville H."/>
            <person name="Rouhier N."/>
            <person name="Sakthikumar S."/>
            <person name="Salamov A.A."/>
            <person name="Schmutz J."/>
            <person name="Selles B."/>
            <person name="Shapiro H."/>
            <person name="Tanguay P."/>
            <person name="Tuskan G.A."/>
            <person name="Henrissat B."/>
            <person name="Van de Peer Y."/>
            <person name="Rouze P."/>
            <person name="Ellis J.G."/>
            <person name="Dodds P.N."/>
            <person name="Schein J.E."/>
            <person name="Zhong S."/>
            <person name="Hamelin R.C."/>
            <person name="Grigoriev I.V."/>
            <person name="Szabo L.J."/>
            <person name="Martin F."/>
        </authorList>
    </citation>
    <scope>NUCLEOTIDE SEQUENCE [LARGE SCALE GENOMIC DNA]</scope>
    <source>
        <strain evidence="4">98AG31 / pathotype 3-4-7</strain>
    </source>
</reference>
<dbReference type="AlphaFoldDB" id="F4RUT8"/>
<dbReference type="SUPFAM" id="SSF56112">
    <property type="entry name" value="Protein kinase-like (PK-like)"/>
    <property type="match status" value="1"/>
</dbReference>
<dbReference type="GO" id="GO:0006646">
    <property type="term" value="P:phosphatidylethanolamine biosynthetic process"/>
    <property type="evidence" value="ECO:0007669"/>
    <property type="project" value="TreeGrafter"/>
</dbReference>
<feature type="compositionally biased region" description="Low complexity" evidence="2">
    <location>
        <begin position="9"/>
        <end position="29"/>
    </location>
</feature>
<name>F4RUT8_MELLP</name>
<dbReference type="GO" id="GO:0004305">
    <property type="term" value="F:ethanolamine kinase activity"/>
    <property type="evidence" value="ECO:0007669"/>
    <property type="project" value="TreeGrafter"/>
</dbReference>
<gene>
    <name evidence="3" type="ORF">MELLADRAFT_89841</name>
</gene>
<dbReference type="Proteomes" id="UP000001072">
    <property type="component" value="Unassembled WGS sequence"/>
</dbReference>
<comment type="similarity">
    <text evidence="1">Belongs to the choline/ethanolamine kinase family.</text>
</comment>
<dbReference type="KEGG" id="mlr:MELLADRAFT_89841"/>
<evidence type="ECO:0000256" key="2">
    <source>
        <dbReference type="SAM" id="MobiDB-lite"/>
    </source>
</evidence>
<proteinExistence type="inferred from homology"/>
<dbReference type="GO" id="GO:0005737">
    <property type="term" value="C:cytoplasm"/>
    <property type="evidence" value="ECO:0007669"/>
    <property type="project" value="TreeGrafter"/>
</dbReference>
<feature type="region of interest" description="Disordered" evidence="2">
    <location>
        <begin position="131"/>
        <end position="152"/>
    </location>
</feature>
<dbReference type="InParanoid" id="F4RUT8"/>
<dbReference type="GeneID" id="18935346"/>
<dbReference type="CDD" id="cd05157">
    <property type="entry name" value="ETNK_euk"/>
    <property type="match status" value="1"/>
</dbReference>
<evidence type="ECO:0000313" key="3">
    <source>
        <dbReference type="EMBL" id="EGG03867.1"/>
    </source>
</evidence>
<dbReference type="HOGENOM" id="CLU_012712_5_0_1"/>
<dbReference type="VEuPathDB" id="FungiDB:MELLADRAFT_89841"/>
<keyword evidence="4" id="KW-1185">Reference proteome</keyword>
<dbReference type="InterPro" id="IPR011009">
    <property type="entry name" value="Kinase-like_dom_sf"/>
</dbReference>
<dbReference type="OrthoDB" id="10267235at2759"/>
<dbReference type="eggNOG" id="KOG2686">
    <property type="taxonomic scope" value="Eukaryota"/>
</dbReference>